<keyword evidence="2" id="KW-1185">Reference proteome</keyword>
<protein>
    <submittedName>
        <fullName evidence="1">Uncharacterized protein</fullName>
    </submittedName>
</protein>
<evidence type="ECO:0000313" key="1">
    <source>
        <dbReference type="EMBL" id="GIY96693.1"/>
    </source>
</evidence>
<comment type="caution">
    <text evidence="1">The sequence shown here is derived from an EMBL/GenBank/DDBJ whole genome shotgun (WGS) entry which is preliminary data.</text>
</comment>
<reference evidence="1 2" key="1">
    <citation type="submission" date="2021-06" db="EMBL/GenBank/DDBJ databases">
        <title>Caerostris extrusa draft genome.</title>
        <authorList>
            <person name="Kono N."/>
            <person name="Arakawa K."/>
        </authorList>
    </citation>
    <scope>NUCLEOTIDE SEQUENCE [LARGE SCALE GENOMIC DNA]</scope>
</reference>
<dbReference type="AlphaFoldDB" id="A0AAV4XSH8"/>
<dbReference type="EMBL" id="BPLR01018074">
    <property type="protein sequence ID" value="GIY96693.1"/>
    <property type="molecule type" value="Genomic_DNA"/>
</dbReference>
<organism evidence="1 2">
    <name type="scientific">Caerostris extrusa</name>
    <name type="common">Bark spider</name>
    <name type="synonym">Caerostris bankana</name>
    <dbReference type="NCBI Taxonomy" id="172846"/>
    <lineage>
        <taxon>Eukaryota</taxon>
        <taxon>Metazoa</taxon>
        <taxon>Ecdysozoa</taxon>
        <taxon>Arthropoda</taxon>
        <taxon>Chelicerata</taxon>
        <taxon>Arachnida</taxon>
        <taxon>Araneae</taxon>
        <taxon>Araneomorphae</taxon>
        <taxon>Entelegynae</taxon>
        <taxon>Araneoidea</taxon>
        <taxon>Araneidae</taxon>
        <taxon>Caerostris</taxon>
    </lineage>
</organism>
<evidence type="ECO:0000313" key="2">
    <source>
        <dbReference type="Proteomes" id="UP001054945"/>
    </source>
</evidence>
<accession>A0AAV4XSH8</accession>
<name>A0AAV4XSH8_CAEEX</name>
<gene>
    <name evidence="1" type="ORF">CEXT_49911</name>
</gene>
<dbReference type="Proteomes" id="UP001054945">
    <property type="component" value="Unassembled WGS sequence"/>
</dbReference>
<sequence length="84" mass="9729">MCDIHTSLSDLKMGLAAARTGFREQSKMASRLEGCPYILNFTAQSRRRWRWLPLKDSFPRSDEINLNTIKNRNSLSQNPQLKSM</sequence>
<proteinExistence type="predicted"/>